<dbReference type="PROSITE" id="PS00211">
    <property type="entry name" value="ABC_TRANSPORTER_1"/>
    <property type="match status" value="1"/>
</dbReference>
<keyword evidence="2 8" id="KW-1003">Cell membrane</keyword>
<evidence type="ECO:0000256" key="4">
    <source>
        <dbReference type="ARBA" id="ARBA00022741"/>
    </source>
</evidence>
<dbReference type="InterPro" id="IPR017879">
    <property type="entry name" value="PotA_ATP-bd"/>
</dbReference>
<dbReference type="InterPro" id="IPR013611">
    <property type="entry name" value="Transp-assoc_OB_typ2"/>
</dbReference>
<protein>
    <recommendedName>
        <fullName evidence="8">Spermidine/putrescine import ATP-binding protein PotA</fullName>
        <ecNumber evidence="8">7.6.2.11</ecNumber>
    </recommendedName>
</protein>
<organism evidence="10 11">
    <name type="scientific">Caulobacter segnis</name>
    <dbReference type="NCBI Taxonomy" id="88688"/>
    <lineage>
        <taxon>Bacteria</taxon>
        <taxon>Pseudomonadati</taxon>
        <taxon>Pseudomonadota</taxon>
        <taxon>Alphaproteobacteria</taxon>
        <taxon>Caulobacterales</taxon>
        <taxon>Caulobacteraceae</taxon>
        <taxon>Caulobacter</taxon>
    </lineage>
</organism>
<dbReference type="InterPro" id="IPR003439">
    <property type="entry name" value="ABC_transporter-like_ATP-bd"/>
</dbReference>
<dbReference type="PROSITE" id="PS50893">
    <property type="entry name" value="ABC_TRANSPORTER_2"/>
    <property type="match status" value="1"/>
</dbReference>
<name>A0ABY4ZW66_9CAUL</name>
<dbReference type="InterPro" id="IPR008995">
    <property type="entry name" value="Mo/tungstate-bd_C_term_dom"/>
</dbReference>
<keyword evidence="1 8" id="KW-0813">Transport</keyword>
<comment type="function">
    <text evidence="8">Part of the ABC transporter complex PotABCD involved in spermidine/putrescine import. Responsible for energy coupling to the transport system.</text>
</comment>
<dbReference type="CDD" id="cd03300">
    <property type="entry name" value="ABC_PotA_N"/>
    <property type="match status" value="1"/>
</dbReference>
<dbReference type="SMART" id="SM00382">
    <property type="entry name" value="AAA"/>
    <property type="match status" value="1"/>
</dbReference>
<keyword evidence="7 8" id="KW-0472">Membrane</keyword>
<evidence type="ECO:0000256" key="1">
    <source>
        <dbReference type="ARBA" id="ARBA00022448"/>
    </source>
</evidence>
<dbReference type="GO" id="GO:0005524">
    <property type="term" value="F:ATP binding"/>
    <property type="evidence" value="ECO:0007669"/>
    <property type="project" value="UniProtKB-KW"/>
</dbReference>
<dbReference type="InterPro" id="IPR003593">
    <property type="entry name" value="AAA+_ATPase"/>
</dbReference>
<keyword evidence="3" id="KW-0997">Cell inner membrane</keyword>
<dbReference type="Proteomes" id="UP001057520">
    <property type="component" value="Chromosome"/>
</dbReference>
<sequence length="372" mass="40851">MSKPIITFENVTKRFGKMVAVDNVSLTINEGEFFSLLGPSGCGKTTLLRMLAGFETPTEGRILIDGQDISNVPPNKRPVNMVFQSYAVFPHMTVSDNVAYGLVVDKVGKAERDRRVEEALELVQLGGLGHRKPDQLSGGQRQRVALARALVKRPRVLLLDEPLSALDAKLREQMRTELCTLQEKVGITFIMVTHDQDEALALASRCAVMSRGVLQQVATPSDLYEFPNSRFVADFIGSVNLFEGVLAVDEPSHAVIKSPDLPVDIFLDHGVTGPRGGAVWAAIRPEKIELHKKEGDEPPNLGDCPRGTNAVAGVIKHEAYLGGASTYEVEITSGRRVKVQRSNLTRWDQEDFKLGETVWLCWHACSPAVLLS</sequence>
<evidence type="ECO:0000313" key="11">
    <source>
        <dbReference type="Proteomes" id="UP001057520"/>
    </source>
</evidence>
<comment type="subunit">
    <text evidence="8">The complex is composed of two ATP-binding proteins (PotA), two transmembrane proteins (PotB and PotC) and a solute-binding protein (PotD).</text>
</comment>
<evidence type="ECO:0000256" key="5">
    <source>
        <dbReference type="ARBA" id="ARBA00022840"/>
    </source>
</evidence>
<gene>
    <name evidence="8" type="primary">potA</name>
    <name evidence="10" type="ORF">MZV50_05430</name>
</gene>
<dbReference type="SUPFAM" id="SSF50331">
    <property type="entry name" value="MOP-like"/>
    <property type="match status" value="1"/>
</dbReference>
<dbReference type="Pfam" id="PF00005">
    <property type="entry name" value="ABC_tran"/>
    <property type="match status" value="1"/>
</dbReference>
<dbReference type="InterPro" id="IPR027417">
    <property type="entry name" value="P-loop_NTPase"/>
</dbReference>
<dbReference type="EMBL" id="CP096040">
    <property type="protein sequence ID" value="USQ97006.1"/>
    <property type="molecule type" value="Genomic_DNA"/>
</dbReference>
<dbReference type="PANTHER" id="PTHR42781:SF5">
    <property type="entry name" value="PUTRESCINE TRANSPORT ATP-BINDING PROTEIN POTG"/>
    <property type="match status" value="1"/>
</dbReference>
<keyword evidence="4 8" id="KW-0547">Nucleotide-binding</keyword>
<keyword evidence="6 8" id="KW-1278">Translocase</keyword>
<evidence type="ECO:0000256" key="7">
    <source>
        <dbReference type="ARBA" id="ARBA00023136"/>
    </source>
</evidence>
<dbReference type="InterPro" id="IPR005893">
    <property type="entry name" value="PotA-like"/>
</dbReference>
<dbReference type="PANTHER" id="PTHR42781">
    <property type="entry name" value="SPERMIDINE/PUTRESCINE IMPORT ATP-BINDING PROTEIN POTA"/>
    <property type="match status" value="1"/>
</dbReference>
<proteinExistence type="inferred from homology"/>
<comment type="catalytic activity">
    <reaction evidence="8">
        <text>ATP + H2O + polyamine-[polyamine-binding protein]Side 1 = ADP + phosphate + polyamineSide 2 + [polyamine-binding protein]Side 1.</text>
        <dbReference type="EC" id="7.6.2.11"/>
    </reaction>
</comment>
<accession>A0ABY4ZW66</accession>
<dbReference type="Pfam" id="PF08402">
    <property type="entry name" value="TOBE_2"/>
    <property type="match status" value="1"/>
</dbReference>
<reference evidence="10 11" key="1">
    <citation type="submission" date="2022-04" db="EMBL/GenBank/DDBJ databases">
        <title>Genome sequence of soybean root-associated Caulobacter segnis RL271.</title>
        <authorList>
            <person name="Longley R."/>
            <person name="Bonito G."/>
            <person name="Trigodet F."/>
            <person name="Crosson S."/>
            <person name="Fiebig A."/>
        </authorList>
    </citation>
    <scope>NUCLEOTIDE SEQUENCE [LARGE SCALE GENOMIC DNA]</scope>
    <source>
        <strain evidence="10 11">RL271</strain>
    </source>
</reference>
<dbReference type="SUPFAM" id="SSF52540">
    <property type="entry name" value="P-loop containing nucleoside triphosphate hydrolases"/>
    <property type="match status" value="1"/>
</dbReference>
<evidence type="ECO:0000256" key="3">
    <source>
        <dbReference type="ARBA" id="ARBA00022519"/>
    </source>
</evidence>
<dbReference type="Gene3D" id="3.40.50.300">
    <property type="entry name" value="P-loop containing nucleotide triphosphate hydrolases"/>
    <property type="match status" value="1"/>
</dbReference>
<evidence type="ECO:0000313" key="10">
    <source>
        <dbReference type="EMBL" id="USQ97006.1"/>
    </source>
</evidence>
<evidence type="ECO:0000259" key="9">
    <source>
        <dbReference type="PROSITE" id="PS50893"/>
    </source>
</evidence>
<dbReference type="NCBIfam" id="TIGR01187">
    <property type="entry name" value="potA"/>
    <property type="match status" value="1"/>
</dbReference>
<evidence type="ECO:0000256" key="8">
    <source>
        <dbReference type="RuleBase" id="RU364083"/>
    </source>
</evidence>
<keyword evidence="5 8" id="KW-0067">ATP-binding</keyword>
<dbReference type="Gene3D" id="2.40.50.100">
    <property type="match status" value="1"/>
</dbReference>
<comment type="similarity">
    <text evidence="8">Belongs to the ABC transporter superfamily. Spermidine/putrescine importer (TC 3.A.1.11.1) family.</text>
</comment>
<evidence type="ECO:0000256" key="2">
    <source>
        <dbReference type="ARBA" id="ARBA00022475"/>
    </source>
</evidence>
<feature type="domain" description="ABC transporter" evidence="9">
    <location>
        <begin position="6"/>
        <end position="236"/>
    </location>
</feature>
<evidence type="ECO:0000256" key="6">
    <source>
        <dbReference type="ARBA" id="ARBA00022967"/>
    </source>
</evidence>
<dbReference type="InterPro" id="IPR050093">
    <property type="entry name" value="ABC_SmlMolc_Importer"/>
</dbReference>
<dbReference type="InterPro" id="IPR017871">
    <property type="entry name" value="ABC_transporter-like_CS"/>
</dbReference>
<keyword evidence="11" id="KW-1185">Reference proteome</keyword>
<dbReference type="EC" id="7.6.2.11" evidence="8"/>